<evidence type="ECO:0000256" key="1">
    <source>
        <dbReference type="SAM" id="MobiDB-lite"/>
    </source>
</evidence>
<name>A0A0E9W447_ANGAN</name>
<accession>A0A0E9W447</accession>
<organism evidence="2">
    <name type="scientific">Anguilla anguilla</name>
    <name type="common">European freshwater eel</name>
    <name type="synonym">Muraena anguilla</name>
    <dbReference type="NCBI Taxonomy" id="7936"/>
    <lineage>
        <taxon>Eukaryota</taxon>
        <taxon>Metazoa</taxon>
        <taxon>Chordata</taxon>
        <taxon>Craniata</taxon>
        <taxon>Vertebrata</taxon>
        <taxon>Euteleostomi</taxon>
        <taxon>Actinopterygii</taxon>
        <taxon>Neopterygii</taxon>
        <taxon>Teleostei</taxon>
        <taxon>Anguilliformes</taxon>
        <taxon>Anguillidae</taxon>
        <taxon>Anguilla</taxon>
    </lineage>
</organism>
<evidence type="ECO:0000313" key="2">
    <source>
        <dbReference type="EMBL" id="JAH85154.1"/>
    </source>
</evidence>
<dbReference type="AlphaFoldDB" id="A0A0E9W447"/>
<sequence>MAPSTSTSSRVTSSSSLTSRPPLLASLASWTMPATTTCITTPGVATLTLI</sequence>
<reference evidence="2" key="2">
    <citation type="journal article" date="2015" name="Fish Shellfish Immunol.">
        <title>Early steps in the European eel (Anguilla anguilla)-Vibrio vulnificus interaction in the gills: Role of the RtxA13 toxin.</title>
        <authorList>
            <person name="Callol A."/>
            <person name="Pajuelo D."/>
            <person name="Ebbesson L."/>
            <person name="Teles M."/>
            <person name="MacKenzie S."/>
            <person name="Amaro C."/>
        </authorList>
    </citation>
    <scope>NUCLEOTIDE SEQUENCE</scope>
</reference>
<reference evidence="2" key="1">
    <citation type="submission" date="2014-11" db="EMBL/GenBank/DDBJ databases">
        <authorList>
            <person name="Amaro Gonzalez C."/>
        </authorList>
    </citation>
    <scope>NUCLEOTIDE SEQUENCE</scope>
</reference>
<proteinExistence type="predicted"/>
<protein>
    <submittedName>
        <fullName evidence="2">Uncharacterized protein</fullName>
    </submittedName>
</protein>
<dbReference type="EMBL" id="GBXM01023423">
    <property type="protein sequence ID" value="JAH85154.1"/>
    <property type="molecule type" value="Transcribed_RNA"/>
</dbReference>
<feature type="region of interest" description="Disordered" evidence="1">
    <location>
        <begin position="1"/>
        <end position="20"/>
    </location>
</feature>